<feature type="transmembrane region" description="Helical" evidence="3">
    <location>
        <begin position="733"/>
        <end position="755"/>
    </location>
</feature>
<feature type="compositionally biased region" description="Low complexity" evidence="2">
    <location>
        <begin position="426"/>
        <end position="441"/>
    </location>
</feature>
<feature type="transmembrane region" description="Helical" evidence="3">
    <location>
        <begin position="862"/>
        <end position="882"/>
    </location>
</feature>
<dbReference type="InterPro" id="IPR013087">
    <property type="entry name" value="Znf_C2H2_type"/>
</dbReference>
<keyword evidence="1" id="KW-0862">Zinc</keyword>
<evidence type="ECO:0000256" key="1">
    <source>
        <dbReference type="PROSITE-ProRule" id="PRU00042"/>
    </source>
</evidence>
<dbReference type="GO" id="GO:0008270">
    <property type="term" value="F:zinc ion binding"/>
    <property type="evidence" value="ECO:0007669"/>
    <property type="project" value="UniProtKB-KW"/>
</dbReference>
<keyword evidence="1" id="KW-0479">Metal-binding</keyword>
<dbReference type="PROSITE" id="PS50157">
    <property type="entry name" value="ZINC_FINGER_C2H2_2"/>
    <property type="match status" value="1"/>
</dbReference>
<evidence type="ECO:0000256" key="2">
    <source>
        <dbReference type="SAM" id="MobiDB-lite"/>
    </source>
</evidence>
<feature type="transmembrane region" description="Helical" evidence="3">
    <location>
        <begin position="941"/>
        <end position="965"/>
    </location>
</feature>
<feature type="region of interest" description="Disordered" evidence="2">
    <location>
        <begin position="416"/>
        <end position="450"/>
    </location>
</feature>
<keyword evidence="6" id="KW-1185">Reference proteome</keyword>
<keyword evidence="3" id="KW-1133">Transmembrane helix</keyword>
<feature type="domain" description="C2H2-type" evidence="4">
    <location>
        <begin position="356"/>
        <end position="386"/>
    </location>
</feature>
<dbReference type="GeneID" id="73339080"/>
<evidence type="ECO:0000259" key="4">
    <source>
        <dbReference type="PROSITE" id="PS50157"/>
    </source>
</evidence>
<evidence type="ECO:0000313" key="6">
    <source>
        <dbReference type="Proteomes" id="UP000830671"/>
    </source>
</evidence>
<organism evidence="5 6">
    <name type="scientific">Colletotrichum lupini</name>
    <dbReference type="NCBI Taxonomy" id="145971"/>
    <lineage>
        <taxon>Eukaryota</taxon>
        <taxon>Fungi</taxon>
        <taxon>Dikarya</taxon>
        <taxon>Ascomycota</taxon>
        <taxon>Pezizomycotina</taxon>
        <taxon>Sordariomycetes</taxon>
        <taxon>Hypocreomycetidae</taxon>
        <taxon>Glomerellales</taxon>
        <taxon>Glomerellaceae</taxon>
        <taxon>Colletotrichum</taxon>
        <taxon>Colletotrichum acutatum species complex</taxon>
    </lineage>
</organism>
<feature type="transmembrane region" description="Helical" evidence="3">
    <location>
        <begin position="811"/>
        <end position="828"/>
    </location>
</feature>
<keyword evidence="1" id="KW-0863">Zinc-finger</keyword>
<keyword evidence="3" id="KW-0812">Transmembrane</keyword>
<reference evidence="5" key="1">
    <citation type="journal article" date="2021" name="Mol. Plant Microbe Interact.">
        <title>Complete Genome Sequence of the Plant-Pathogenic Fungus Colletotrichum lupini.</title>
        <authorList>
            <person name="Baroncelli R."/>
            <person name="Pensec F."/>
            <person name="Da Lio D."/>
            <person name="Boufleur T."/>
            <person name="Vicente I."/>
            <person name="Sarrocco S."/>
            <person name="Picot A."/>
            <person name="Baraldi E."/>
            <person name="Sukno S."/>
            <person name="Thon M."/>
            <person name="Le Floch G."/>
        </authorList>
    </citation>
    <scope>NUCLEOTIDE SEQUENCE</scope>
    <source>
        <strain evidence="5">IMI 504893</strain>
    </source>
</reference>
<feature type="transmembrane region" description="Helical" evidence="3">
    <location>
        <begin position="775"/>
        <end position="799"/>
    </location>
</feature>
<feature type="region of interest" description="Disordered" evidence="2">
    <location>
        <begin position="256"/>
        <end position="327"/>
    </location>
</feature>
<feature type="compositionally biased region" description="Low complexity" evidence="2">
    <location>
        <begin position="276"/>
        <end position="285"/>
    </location>
</feature>
<dbReference type="SMART" id="SM00355">
    <property type="entry name" value="ZnF_C2H2"/>
    <property type="match status" value="2"/>
</dbReference>
<dbReference type="PROSITE" id="PS00028">
    <property type="entry name" value="ZINC_FINGER_C2H2_1"/>
    <property type="match status" value="1"/>
</dbReference>
<keyword evidence="3" id="KW-0472">Membrane</keyword>
<proteinExistence type="predicted"/>
<dbReference type="Proteomes" id="UP000830671">
    <property type="component" value="Chromosome 3"/>
</dbReference>
<evidence type="ECO:0000256" key="3">
    <source>
        <dbReference type="SAM" id="Phobius"/>
    </source>
</evidence>
<name>A0A9Q8WDW0_9PEZI</name>
<protein>
    <recommendedName>
        <fullName evidence="4">C2H2-type domain-containing protein</fullName>
    </recommendedName>
</protein>
<sequence>MLLHVPLNARKVCIKLILCEESPRPVLASDNTVFALREVLILAVVERKIDSLYFFDLTEDAEMLYQVAQLFRVSLEICPRYHDRSLSSISIAGVLRFSPHCGPGGIVPARNIETSYFLKQLVITSSNFTSDCSVEPMLMAVLTPWDKVGCQMKLLSGEACGMHTFGLQGDERCRLNCQSIEHLPLSERTLEHKTALLPRGLTFFSLFLSRPARNSALAVRFSQQAQHSFNSEHHNHRFETVDPSWVKTGSGGPLGDYDWGISSSLPQPVEQDGEQSNNEPSSSPEYGAPAPSPSLLEQYQEDHEHGSQSGVEHIAPSTVQSTEDTEPTELRCDECGNVYARLWEVNRCKIKHEKPFKCRTGDCSWAFRYRKDLKRHCEERHLDREGYFCPFAGCKYSQEKGYEDWQLHGSTEIIPQYNGNVMPGKPSSSRRQQQTSPGPQRLAPTAPCPTPVSGDFASEMALSALALSCVEPAHFQSPFPDAHDKDRVRLLDGDCGRRDGQQLEYPDHASLKNVSVPRAMDGCLRESRRLHSTMNSYDPETMDLWVPGTEVKGSGNLTWEQLDFNRNCTNWGQWLAAMLQPDPWDPKSTRGMSVQLSMALYSTAMPKGYETTYSDVSYWFAYNMYHTPYPENSSDPTYYLFSTRFNETVLWGPKEHCEAEFCKAVGYTGSQDLCGIGVVVSYYLEAILATMYLVAFTIHQVRHHFNKNLWEKTRPKQKQRLSGRILDSFRGSLDMFLSGSMLIAVAMLGASVYSAATNFKERSEINPDLPSADAIYEQALALIASNYSVFPVMLLYALAKHDGHRKWLHRSVLGLLWGLSVTVVYLAPRAEIDYKERKSGHRNFDCDQRGSQYWPVVKATQFLVIALPMIWLLLTLFVTTGFKIPGMIDKPWVKRWRSCWRMLVAWINLLVMWGILGYFTHFRQKIINAADGIDKNDKWTFGQVLALAAWVPVMAELLYILIFGLEEGLSGHMPADYHATHVTQPDQNMGVPLLDRGSMYDMKHASTMSAMSVSTTLSSPATPGQVQTPMWQQNSGYQHSPVYQPVNMQQPHVQHHQSWDGYYHTVNNVLYNETVEVVQQSLIRCDVHQQT</sequence>
<evidence type="ECO:0000313" key="5">
    <source>
        <dbReference type="EMBL" id="UQC79581.1"/>
    </source>
</evidence>
<dbReference type="KEGG" id="clup:CLUP02_05061"/>
<feature type="transmembrane region" description="Helical" evidence="3">
    <location>
        <begin position="680"/>
        <end position="698"/>
    </location>
</feature>
<dbReference type="EMBL" id="CP019475">
    <property type="protein sequence ID" value="UQC79581.1"/>
    <property type="molecule type" value="Genomic_DNA"/>
</dbReference>
<feature type="transmembrane region" description="Helical" evidence="3">
    <location>
        <begin position="903"/>
        <end position="921"/>
    </location>
</feature>
<dbReference type="RefSeq" id="XP_049141213.1">
    <property type="nucleotide sequence ID" value="XM_049284070.1"/>
</dbReference>
<dbReference type="AlphaFoldDB" id="A0A9Q8WDW0"/>
<gene>
    <name evidence="5" type="ORF">CLUP02_05061</name>
</gene>
<accession>A0A9Q8WDW0</accession>